<protein>
    <recommendedName>
        <fullName evidence="7">Ribonuclease P protein component</fullName>
        <ecNumber evidence="7">3.1.26.5</ecNumber>
    </recommendedName>
</protein>
<dbReference type="Gene3D" id="3.30.230.10">
    <property type="match status" value="1"/>
</dbReference>
<dbReference type="PANTHER" id="PTHR33992">
    <property type="entry name" value="RIBONUCLEASE P PROTEIN COMPONENT"/>
    <property type="match status" value="1"/>
</dbReference>
<accession>A0A6S6TGF5</accession>
<gene>
    <name evidence="8" type="ORF">HELGO_WM6247</name>
</gene>
<dbReference type="GO" id="GO:0000049">
    <property type="term" value="F:tRNA binding"/>
    <property type="evidence" value="ECO:0007669"/>
    <property type="project" value="InterPro"/>
</dbReference>
<evidence type="ECO:0000256" key="7">
    <source>
        <dbReference type="NCBIfam" id="TIGR00188"/>
    </source>
</evidence>
<organism evidence="8">
    <name type="scientific">uncultured Sulfurovum sp</name>
    <dbReference type="NCBI Taxonomy" id="269237"/>
    <lineage>
        <taxon>Bacteria</taxon>
        <taxon>Pseudomonadati</taxon>
        <taxon>Campylobacterota</taxon>
        <taxon>Epsilonproteobacteria</taxon>
        <taxon>Campylobacterales</taxon>
        <taxon>Sulfurovaceae</taxon>
        <taxon>Sulfurovum</taxon>
        <taxon>environmental samples</taxon>
    </lineage>
</organism>
<keyword evidence="4" id="KW-0255">Endonuclease</keyword>
<dbReference type="EMBL" id="CACVAP010000074">
    <property type="protein sequence ID" value="CAA6813988.1"/>
    <property type="molecule type" value="Genomic_DNA"/>
</dbReference>
<dbReference type="GO" id="GO:0030677">
    <property type="term" value="C:ribonuclease P complex"/>
    <property type="evidence" value="ECO:0007669"/>
    <property type="project" value="TreeGrafter"/>
</dbReference>
<dbReference type="EC" id="3.1.26.5" evidence="7"/>
<sequence length="82" mass="9602">MLFFQSCEEEYKLGIVASKKVGNAVHRNRAKRFLRAQFLNSIDNLKTGRYILVAKPNLLTNEYKKTNHEIFKALTRLKAFKK</sequence>
<dbReference type="NCBIfam" id="TIGR00188">
    <property type="entry name" value="rnpA"/>
    <property type="match status" value="1"/>
</dbReference>
<evidence type="ECO:0000256" key="5">
    <source>
        <dbReference type="ARBA" id="ARBA00022801"/>
    </source>
</evidence>
<dbReference type="InterPro" id="IPR014721">
    <property type="entry name" value="Ribsml_uS5_D2-typ_fold_subgr"/>
</dbReference>
<keyword evidence="6" id="KW-0694">RNA-binding</keyword>
<proteinExistence type="predicted"/>
<dbReference type="InterPro" id="IPR020568">
    <property type="entry name" value="Ribosomal_Su5_D2-typ_SF"/>
</dbReference>
<keyword evidence="3" id="KW-0540">Nuclease</keyword>
<keyword evidence="5 8" id="KW-0378">Hydrolase</keyword>
<dbReference type="GO" id="GO:0004526">
    <property type="term" value="F:ribonuclease P activity"/>
    <property type="evidence" value="ECO:0007669"/>
    <property type="project" value="UniProtKB-UniRule"/>
</dbReference>
<dbReference type="InterPro" id="IPR020539">
    <property type="entry name" value="RNase_P_CS"/>
</dbReference>
<dbReference type="PROSITE" id="PS00648">
    <property type="entry name" value="RIBONUCLEASE_P"/>
    <property type="match status" value="1"/>
</dbReference>
<evidence type="ECO:0000256" key="4">
    <source>
        <dbReference type="ARBA" id="ARBA00022759"/>
    </source>
</evidence>
<dbReference type="PANTHER" id="PTHR33992:SF1">
    <property type="entry name" value="RIBONUCLEASE P PROTEIN COMPONENT"/>
    <property type="match status" value="1"/>
</dbReference>
<reference evidence="8" key="1">
    <citation type="submission" date="2020-01" db="EMBL/GenBank/DDBJ databases">
        <authorList>
            <person name="Meier V. D."/>
            <person name="Meier V D."/>
        </authorList>
    </citation>
    <scope>NUCLEOTIDE SEQUENCE</scope>
    <source>
        <strain evidence="8">HLG_WM_MAG_06</strain>
    </source>
</reference>
<name>A0A6S6TGF5_9BACT</name>
<evidence type="ECO:0000313" key="8">
    <source>
        <dbReference type="EMBL" id="CAA6813988.1"/>
    </source>
</evidence>
<dbReference type="SUPFAM" id="SSF54211">
    <property type="entry name" value="Ribosomal protein S5 domain 2-like"/>
    <property type="match status" value="1"/>
</dbReference>
<dbReference type="InterPro" id="IPR000100">
    <property type="entry name" value="RNase_P"/>
</dbReference>
<evidence type="ECO:0000256" key="6">
    <source>
        <dbReference type="ARBA" id="ARBA00022884"/>
    </source>
</evidence>
<evidence type="ECO:0000256" key="3">
    <source>
        <dbReference type="ARBA" id="ARBA00022722"/>
    </source>
</evidence>
<comment type="function">
    <text evidence="1">RNaseP catalyzes the removal of the 5'-leader sequence from pre-tRNA to produce the mature 5'-terminus. It can also cleave other RNA substrates such as 4.5S RNA. The protein component plays an auxiliary but essential role in vivo by binding to the 5'-leader sequence and broadening the substrate specificity of the ribozyme.</text>
</comment>
<dbReference type="GO" id="GO:0042781">
    <property type="term" value="F:3'-tRNA processing endoribonuclease activity"/>
    <property type="evidence" value="ECO:0007669"/>
    <property type="project" value="TreeGrafter"/>
</dbReference>
<evidence type="ECO:0000256" key="1">
    <source>
        <dbReference type="ARBA" id="ARBA00002663"/>
    </source>
</evidence>
<dbReference type="Pfam" id="PF00825">
    <property type="entry name" value="Ribonuclease_P"/>
    <property type="match status" value="1"/>
</dbReference>
<evidence type="ECO:0000256" key="2">
    <source>
        <dbReference type="ARBA" id="ARBA00022694"/>
    </source>
</evidence>
<dbReference type="AlphaFoldDB" id="A0A6S6TGF5"/>
<keyword evidence="2" id="KW-0819">tRNA processing</keyword>